<comment type="caution">
    <text evidence="1">The sequence shown here is derived from an EMBL/GenBank/DDBJ whole genome shotgun (WGS) entry which is preliminary data.</text>
</comment>
<gene>
    <name evidence="1" type="ORF">GUH15_28280</name>
</gene>
<protein>
    <submittedName>
        <fullName evidence="1">Uncharacterized protein</fullName>
    </submittedName>
</protein>
<evidence type="ECO:0000313" key="2">
    <source>
        <dbReference type="Proteomes" id="UP000653002"/>
    </source>
</evidence>
<accession>A0A8I0HGD1</accession>
<name>A0A8I0HGD1_XANCI</name>
<dbReference type="AlphaFoldDB" id="A0A8I0HGD1"/>
<sequence length="80" mass="9208">LEGDYAQCRGGITTAQNLPNNDKLSVKTGGGRRNVYHRQVRMSVDREKERKMLERLLDPALHRYFDNEADHLFVIGHENG</sequence>
<feature type="non-terminal residue" evidence="1">
    <location>
        <position position="1"/>
    </location>
</feature>
<reference evidence="1" key="1">
    <citation type="submission" date="2020-01" db="EMBL/GenBank/DDBJ databases">
        <authorList>
            <person name="Richard D."/>
        </authorList>
    </citation>
    <scope>NUCLEOTIDE SEQUENCE</scope>
    <source>
        <strain evidence="1">JP541</strain>
    </source>
</reference>
<proteinExistence type="predicted"/>
<dbReference type="Proteomes" id="UP000653002">
    <property type="component" value="Unassembled WGS sequence"/>
</dbReference>
<feature type="non-terminal residue" evidence="1">
    <location>
        <position position="80"/>
    </location>
</feature>
<organism evidence="1 2">
    <name type="scientific">Xanthomonas citri pv. citri</name>
    <dbReference type="NCBI Taxonomy" id="611301"/>
    <lineage>
        <taxon>Bacteria</taxon>
        <taxon>Pseudomonadati</taxon>
        <taxon>Pseudomonadota</taxon>
        <taxon>Gammaproteobacteria</taxon>
        <taxon>Lysobacterales</taxon>
        <taxon>Lysobacteraceae</taxon>
        <taxon>Xanthomonas</taxon>
    </lineage>
</organism>
<dbReference type="EMBL" id="JAABFR010002451">
    <property type="protein sequence ID" value="MBD4339878.1"/>
    <property type="molecule type" value="Genomic_DNA"/>
</dbReference>
<evidence type="ECO:0000313" key="1">
    <source>
        <dbReference type="EMBL" id="MBD4339878.1"/>
    </source>
</evidence>